<dbReference type="FunFam" id="2.30.29.30:FF:000008">
    <property type="entry name" value="GRAM domain containing 1B"/>
    <property type="match status" value="1"/>
</dbReference>
<dbReference type="CDD" id="cd13220">
    <property type="entry name" value="PH-GRAM_GRAMDC"/>
    <property type="match status" value="1"/>
</dbReference>
<dbReference type="GO" id="GO:0120015">
    <property type="term" value="F:sterol transfer activity"/>
    <property type="evidence" value="ECO:0007669"/>
    <property type="project" value="TreeGrafter"/>
</dbReference>
<dbReference type="GO" id="GO:0005886">
    <property type="term" value="C:plasma membrane"/>
    <property type="evidence" value="ECO:0007669"/>
    <property type="project" value="TreeGrafter"/>
</dbReference>
<keyword evidence="10" id="KW-1185">Reference proteome</keyword>
<feature type="compositionally biased region" description="Low complexity" evidence="6">
    <location>
        <begin position="596"/>
        <end position="608"/>
    </location>
</feature>
<dbReference type="Proteomes" id="UP001212411">
    <property type="component" value="Chromosome 1"/>
</dbReference>
<dbReference type="InterPro" id="IPR051482">
    <property type="entry name" value="Cholesterol_transport"/>
</dbReference>
<dbReference type="Gene3D" id="2.30.29.30">
    <property type="entry name" value="Pleckstrin-homology domain (PH domain)/Phosphotyrosine-binding domain (PTB)"/>
    <property type="match status" value="1"/>
</dbReference>
<dbReference type="PANTHER" id="PTHR23319">
    <property type="entry name" value="GRAM DOMAIN CONTAINING 1B, ISOFORM E"/>
    <property type="match status" value="1"/>
</dbReference>
<dbReference type="PROSITE" id="PS51778">
    <property type="entry name" value="VAST"/>
    <property type="match status" value="1"/>
</dbReference>
<dbReference type="InterPro" id="IPR011993">
    <property type="entry name" value="PH-like_dom_sf"/>
</dbReference>
<evidence type="ECO:0000256" key="5">
    <source>
        <dbReference type="ARBA" id="ARBA00023136"/>
    </source>
</evidence>
<dbReference type="InterPro" id="IPR031968">
    <property type="entry name" value="VASt"/>
</dbReference>
<dbReference type="Pfam" id="PF16016">
    <property type="entry name" value="VASt"/>
    <property type="match status" value="1"/>
</dbReference>
<evidence type="ECO:0000256" key="6">
    <source>
        <dbReference type="SAM" id="MobiDB-lite"/>
    </source>
</evidence>
<dbReference type="PANTHER" id="PTHR23319:SF4">
    <property type="entry name" value="GRAM DOMAIN CONTAINING 1B, ISOFORM E"/>
    <property type="match status" value="1"/>
</dbReference>
<dbReference type="Pfam" id="PF02893">
    <property type="entry name" value="GRAM"/>
    <property type="match status" value="1"/>
</dbReference>
<feature type="region of interest" description="Disordered" evidence="6">
    <location>
        <begin position="23"/>
        <end position="154"/>
    </location>
</feature>
<dbReference type="GO" id="GO:0140268">
    <property type="term" value="C:endoplasmic reticulum-plasma membrane contact site"/>
    <property type="evidence" value="ECO:0007669"/>
    <property type="project" value="TreeGrafter"/>
</dbReference>
<feature type="transmembrane region" description="Helical" evidence="7">
    <location>
        <begin position="635"/>
        <end position="653"/>
    </location>
</feature>
<evidence type="ECO:0000256" key="1">
    <source>
        <dbReference type="ARBA" id="ARBA00004167"/>
    </source>
</evidence>
<keyword evidence="4 7" id="KW-1133">Transmembrane helix</keyword>
<accession>A0AAF0AVD6</accession>
<evidence type="ECO:0000256" key="7">
    <source>
        <dbReference type="SAM" id="Phobius"/>
    </source>
</evidence>
<feature type="compositionally biased region" description="Basic and acidic residues" evidence="6">
    <location>
        <begin position="70"/>
        <end position="98"/>
    </location>
</feature>
<dbReference type="EMBL" id="CP115611">
    <property type="protein sequence ID" value="WBW71885.1"/>
    <property type="molecule type" value="Genomic_DNA"/>
</dbReference>
<dbReference type="RefSeq" id="XP_056036128.1">
    <property type="nucleotide sequence ID" value="XM_056179769.1"/>
</dbReference>
<feature type="compositionally biased region" description="Basic and acidic residues" evidence="6">
    <location>
        <begin position="362"/>
        <end position="384"/>
    </location>
</feature>
<dbReference type="SMART" id="SM00568">
    <property type="entry name" value="GRAM"/>
    <property type="match status" value="1"/>
</dbReference>
<comment type="subcellular location">
    <subcellularLocation>
        <location evidence="1">Membrane</location>
        <topology evidence="1">Single-pass membrane protein</topology>
    </subcellularLocation>
</comment>
<dbReference type="GO" id="GO:0032366">
    <property type="term" value="P:intracellular sterol transport"/>
    <property type="evidence" value="ECO:0007669"/>
    <property type="project" value="TreeGrafter"/>
</dbReference>
<evidence type="ECO:0000256" key="3">
    <source>
        <dbReference type="ARBA" id="ARBA00022692"/>
    </source>
</evidence>
<dbReference type="GO" id="GO:0032541">
    <property type="term" value="C:cortical endoplasmic reticulum"/>
    <property type="evidence" value="ECO:0007669"/>
    <property type="project" value="TreeGrafter"/>
</dbReference>
<dbReference type="InterPro" id="IPR004182">
    <property type="entry name" value="GRAM"/>
</dbReference>
<evidence type="ECO:0000313" key="9">
    <source>
        <dbReference type="EMBL" id="WBW71885.1"/>
    </source>
</evidence>
<proteinExistence type="inferred from homology"/>
<feature type="compositionally biased region" description="Basic residues" evidence="6">
    <location>
        <begin position="578"/>
        <end position="592"/>
    </location>
</feature>
<evidence type="ECO:0000313" key="10">
    <source>
        <dbReference type="Proteomes" id="UP001212411"/>
    </source>
</evidence>
<dbReference type="KEGG" id="som:SOMG_00976"/>
<dbReference type="GeneID" id="80874458"/>
<feature type="region of interest" description="Disordered" evidence="6">
    <location>
        <begin position="316"/>
        <end position="387"/>
    </location>
</feature>
<dbReference type="GO" id="GO:0005789">
    <property type="term" value="C:endoplasmic reticulum membrane"/>
    <property type="evidence" value="ECO:0007669"/>
    <property type="project" value="TreeGrafter"/>
</dbReference>
<feature type="compositionally biased region" description="Basic and acidic residues" evidence="6">
    <location>
        <begin position="105"/>
        <end position="119"/>
    </location>
</feature>
<reference evidence="9 10" key="1">
    <citation type="journal article" date="2023" name="G3 (Bethesda)">
        <title>A high-quality reference genome for the fission yeast Schizosaccharomyces osmophilus.</title>
        <authorList>
            <person name="Jia G.S."/>
            <person name="Zhang W.C."/>
            <person name="Liang Y."/>
            <person name="Liu X.H."/>
            <person name="Rhind N."/>
            <person name="Pidoux A."/>
            <person name="Brysch-Herzberg M."/>
            <person name="Du L.L."/>
        </authorList>
    </citation>
    <scope>NUCLEOTIDE SEQUENCE [LARGE SCALE GENOMIC DNA]</scope>
    <source>
        <strain evidence="9 10">CBS 15793</strain>
    </source>
</reference>
<keyword evidence="3 7" id="KW-0812">Transmembrane</keyword>
<comment type="similarity">
    <text evidence="2">Belongs to the YSP2 family.</text>
</comment>
<evidence type="ECO:0000259" key="8">
    <source>
        <dbReference type="PROSITE" id="PS51778"/>
    </source>
</evidence>
<evidence type="ECO:0000256" key="4">
    <source>
        <dbReference type="ARBA" id="ARBA00022989"/>
    </source>
</evidence>
<feature type="compositionally biased region" description="Acidic residues" evidence="6">
    <location>
        <begin position="328"/>
        <end position="353"/>
    </location>
</feature>
<organism evidence="9 10">
    <name type="scientific">Schizosaccharomyces osmophilus</name>
    <dbReference type="NCBI Taxonomy" id="2545709"/>
    <lineage>
        <taxon>Eukaryota</taxon>
        <taxon>Fungi</taxon>
        <taxon>Dikarya</taxon>
        <taxon>Ascomycota</taxon>
        <taxon>Taphrinomycotina</taxon>
        <taxon>Schizosaccharomycetes</taxon>
        <taxon>Schizosaccharomycetales</taxon>
        <taxon>Schizosaccharomycetaceae</taxon>
        <taxon>Schizosaccharomyces</taxon>
    </lineage>
</organism>
<protein>
    <submittedName>
        <fullName evidence="9">Sterol transfer protein Ltc1</fullName>
    </submittedName>
</protein>
<keyword evidence="5 7" id="KW-0472">Membrane</keyword>
<dbReference type="GO" id="GO:0032934">
    <property type="term" value="F:sterol binding"/>
    <property type="evidence" value="ECO:0007669"/>
    <property type="project" value="TreeGrafter"/>
</dbReference>
<dbReference type="GO" id="GO:0005739">
    <property type="term" value="C:mitochondrion"/>
    <property type="evidence" value="ECO:0007669"/>
    <property type="project" value="TreeGrafter"/>
</dbReference>
<sequence>MKEEGPFSSFLNSAVTRLSGVVNEAVQPKHNIRMGNAGAGDGTNQRAFSEGDSALDQNEQARSYTGKARSSKDKDEVPFGEGELKLENFEKDVARNGKPELGQEESVKPEDVDADREPEAIDTSPPRNKVVNMQPHTSNLPPLEQTATQGSAVTSASRKISIASSAGGDPGSLSGYAFASNKRNHDFHVIFKTLPSDDHLIDDYGCALQRDIFLHGRLYLSEQHICFNSSIFGWVTSIIIPVTEIVSVEKKSTAVVFPNAIQITTLHARYVFASFISRDTTFQLIITIWKNIHPFLNMAANGYNVSDATRKHLGHGYSRSDGEFSNSSEDDDDQYDDSDGNTEENEDVSDDDGANQSQSSEGFEHEPNVSKHENGSDDNLDKKNSNQVSDDNFQFVTQVTSHAPTSWTGNPLSHVLCSKEAIPLPLSTVFLLLWGSDTTWLTNFFKEEKLSDIKFSRWMKEEDKWTRKVQYIKPVAPPYRQTTCYITDTIEHLDINDYIQVLSIASTPDVPSGSSFLTKTQYACYWGSNSKTKLDASYSVDWSKSSWLKGPIEKGAQEGQMAYMKSLINALESYKSPGKGKRKRKTVLKKKKEPPSMSSDSKEANSSNSQSSVLASLGNFVSYIPKGLSFLSQPIYLLFVLMFFLIILQWWYMGRLVHPKNPTSPFRNPALEGDSVEHIPMDDFTFKLWLSSRMDSIEQERDYLYDADAVNIENGKLKVATDYMERKLRKLKDRLEKLESERD</sequence>
<name>A0AAF0AVD6_9SCHI</name>
<gene>
    <name evidence="9" type="primary">ltc1</name>
    <name evidence="9" type="ORF">SOMG_00976</name>
</gene>
<feature type="domain" description="VASt" evidence="8">
    <location>
        <begin position="412"/>
        <end position="579"/>
    </location>
</feature>
<dbReference type="AlphaFoldDB" id="A0AAF0AVD6"/>
<feature type="region of interest" description="Disordered" evidence="6">
    <location>
        <begin position="575"/>
        <end position="608"/>
    </location>
</feature>
<feature type="compositionally biased region" description="Polar residues" evidence="6">
    <location>
        <begin position="134"/>
        <end position="154"/>
    </location>
</feature>
<evidence type="ECO:0000256" key="2">
    <source>
        <dbReference type="ARBA" id="ARBA00006582"/>
    </source>
</evidence>